<dbReference type="OrthoDB" id="3629550at2"/>
<comment type="caution">
    <text evidence="3">The sequence shown here is derived from an EMBL/GenBank/DDBJ whole genome shotgun (WGS) entry which is preliminary data.</text>
</comment>
<organism evidence="3 4">
    <name type="scientific">Amycolatopsis vancoresmycina DSM 44592</name>
    <dbReference type="NCBI Taxonomy" id="1292037"/>
    <lineage>
        <taxon>Bacteria</taxon>
        <taxon>Bacillati</taxon>
        <taxon>Actinomycetota</taxon>
        <taxon>Actinomycetes</taxon>
        <taxon>Pseudonocardiales</taxon>
        <taxon>Pseudonocardiaceae</taxon>
        <taxon>Amycolatopsis</taxon>
    </lineage>
</organism>
<feature type="chain" id="PRO_5004351701" description="Lipoprotein" evidence="2">
    <location>
        <begin position="25"/>
        <end position="161"/>
    </location>
</feature>
<feature type="non-terminal residue" evidence="3">
    <location>
        <position position="161"/>
    </location>
</feature>
<dbReference type="eggNOG" id="ENOG5032A5I">
    <property type="taxonomic scope" value="Bacteria"/>
</dbReference>
<feature type="region of interest" description="Disordered" evidence="1">
    <location>
        <begin position="25"/>
        <end position="46"/>
    </location>
</feature>
<gene>
    <name evidence="3" type="ORF">H480_17670</name>
</gene>
<evidence type="ECO:0000313" key="4">
    <source>
        <dbReference type="Proteomes" id="UP000014139"/>
    </source>
</evidence>
<name>R1HUF7_9PSEU</name>
<evidence type="ECO:0000256" key="1">
    <source>
        <dbReference type="SAM" id="MobiDB-lite"/>
    </source>
</evidence>
<dbReference type="AlphaFoldDB" id="R1HUF7"/>
<evidence type="ECO:0000256" key="2">
    <source>
        <dbReference type="SAM" id="SignalP"/>
    </source>
</evidence>
<keyword evidence="4" id="KW-1185">Reference proteome</keyword>
<keyword evidence="2" id="KW-0732">Signal</keyword>
<accession>R1HUF7</accession>
<evidence type="ECO:0008006" key="5">
    <source>
        <dbReference type="Google" id="ProtNLM"/>
    </source>
</evidence>
<dbReference type="Proteomes" id="UP000014139">
    <property type="component" value="Unassembled WGS sequence"/>
</dbReference>
<feature type="signal peptide" evidence="2">
    <location>
        <begin position="1"/>
        <end position="24"/>
    </location>
</feature>
<proteinExistence type="predicted"/>
<evidence type="ECO:0000313" key="3">
    <source>
        <dbReference type="EMBL" id="EOD67190.1"/>
    </source>
</evidence>
<sequence>MKNTVVVAGAVAAFAILAPGAALAATPTTTPTTPSATPTTQPEYPEGPLTRITRLLTVAPAKALPGAHVKLDFACRTRGPEEEVVVQSAALVFPKPGNYAAAEVQDVKPGKYRVTLHCGPETSTVPFEVLPAKKQVAKVPSGAPQTGGTDGPADGGPAAAA</sequence>
<reference evidence="3 4" key="1">
    <citation type="submission" date="2013-02" db="EMBL/GenBank/DDBJ databases">
        <title>Draft genome sequence of Amycolatopsis vancoresmycina strain DSM 44592T.</title>
        <authorList>
            <person name="Kumar S."/>
            <person name="Kaur N."/>
            <person name="Kaur C."/>
            <person name="Raghava G.P.S."/>
            <person name="Mayilraj S."/>
        </authorList>
    </citation>
    <scope>NUCLEOTIDE SEQUENCE [LARGE SCALE GENOMIC DNA]</scope>
    <source>
        <strain evidence="3 4">DSM 44592</strain>
    </source>
</reference>
<dbReference type="RefSeq" id="WP_003083641.1">
    <property type="nucleotide sequence ID" value="NZ_AOUO01000233.1"/>
</dbReference>
<feature type="region of interest" description="Disordered" evidence="1">
    <location>
        <begin position="136"/>
        <end position="161"/>
    </location>
</feature>
<dbReference type="EMBL" id="AOUO01000233">
    <property type="protein sequence ID" value="EOD67190.1"/>
    <property type="molecule type" value="Genomic_DNA"/>
</dbReference>
<feature type="compositionally biased region" description="Low complexity" evidence="1">
    <location>
        <begin position="25"/>
        <end position="40"/>
    </location>
</feature>
<protein>
    <recommendedName>
        <fullName evidence="5">Lipoprotein</fullName>
    </recommendedName>
</protein>